<dbReference type="InterPro" id="IPR036390">
    <property type="entry name" value="WH_DNA-bd_sf"/>
</dbReference>
<dbReference type="Pfam" id="PF08220">
    <property type="entry name" value="HTH_DeoR"/>
    <property type="match status" value="1"/>
</dbReference>
<organism evidence="4 5">
    <name type="scientific">Frondihabitans peucedani</name>
    <dbReference type="NCBI Taxonomy" id="598626"/>
    <lineage>
        <taxon>Bacteria</taxon>
        <taxon>Bacillati</taxon>
        <taxon>Actinomycetota</taxon>
        <taxon>Actinomycetes</taxon>
        <taxon>Micrococcales</taxon>
        <taxon>Microbacteriaceae</taxon>
        <taxon>Frondihabitans</taxon>
    </lineage>
</organism>
<reference evidence="5" key="1">
    <citation type="journal article" date="2019" name="Int. J. Syst. Evol. Microbiol.">
        <title>The Global Catalogue of Microorganisms (GCM) 10K type strain sequencing project: providing services to taxonomists for standard genome sequencing and annotation.</title>
        <authorList>
            <consortium name="The Broad Institute Genomics Platform"/>
            <consortium name="The Broad Institute Genome Sequencing Center for Infectious Disease"/>
            <person name="Wu L."/>
            <person name="Ma J."/>
        </authorList>
    </citation>
    <scope>NUCLEOTIDE SEQUENCE [LARGE SCALE GENOMIC DNA]</scope>
    <source>
        <strain evidence="5">JCM 17442</strain>
    </source>
</reference>
<name>A0ABP8E1B4_9MICO</name>
<dbReference type="Proteomes" id="UP001501594">
    <property type="component" value="Unassembled WGS sequence"/>
</dbReference>
<dbReference type="SMART" id="SM00420">
    <property type="entry name" value="HTH_DEOR"/>
    <property type="match status" value="1"/>
</dbReference>
<dbReference type="PANTHER" id="PTHR30363">
    <property type="entry name" value="HTH-TYPE TRANSCRIPTIONAL REGULATOR SRLR-RELATED"/>
    <property type="match status" value="1"/>
</dbReference>
<keyword evidence="1" id="KW-0805">Transcription regulation</keyword>
<evidence type="ECO:0000313" key="4">
    <source>
        <dbReference type="EMBL" id="GAA4265931.1"/>
    </source>
</evidence>
<dbReference type="InterPro" id="IPR050313">
    <property type="entry name" value="Carb_Metab_HTH_regulators"/>
</dbReference>
<evidence type="ECO:0000313" key="5">
    <source>
        <dbReference type="Proteomes" id="UP001501594"/>
    </source>
</evidence>
<dbReference type="SMART" id="SM01134">
    <property type="entry name" value="DeoRC"/>
    <property type="match status" value="1"/>
</dbReference>
<protein>
    <submittedName>
        <fullName evidence="4">DeoR/GlpR family DNA-binding transcription regulator</fullName>
    </submittedName>
</protein>
<gene>
    <name evidence="4" type="ORF">GCM10022256_15430</name>
</gene>
<evidence type="ECO:0000259" key="3">
    <source>
        <dbReference type="PROSITE" id="PS51000"/>
    </source>
</evidence>
<accession>A0ABP8E1B4</accession>
<dbReference type="Gene3D" id="3.40.50.1360">
    <property type="match status" value="1"/>
</dbReference>
<proteinExistence type="predicted"/>
<dbReference type="InterPro" id="IPR037171">
    <property type="entry name" value="NagB/RpiA_transferase-like"/>
</dbReference>
<dbReference type="SUPFAM" id="SSF46785">
    <property type="entry name" value="Winged helix' DNA-binding domain"/>
    <property type="match status" value="1"/>
</dbReference>
<evidence type="ECO:0000256" key="2">
    <source>
        <dbReference type="ARBA" id="ARBA00023163"/>
    </source>
</evidence>
<feature type="domain" description="HTH deoR-type" evidence="3">
    <location>
        <begin position="1"/>
        <end position="37"/>
    </location>
</feature>
<dbReference type="PRINTS" id="PR00037">
    <property type="entry name" value="HTHLACR"/>
</dbReference>
<dbReference type="PROSITE" id="PS51000">
    <property type="entry name" value="HTH_DEOR_2"/>
    <property type="match status" value="1"/>
</dbReference>
<dbReference type="PANTHER" id="PTHR30363:SF44">
    <property type="entry name" value="AGA OPERON TRANSCRIPTIONAL REPRESSOR-RELATED"/>
    <property type="match status" value="1"/>
</dbReference>
<dbReference type="Pfam" id="PF00455">
    <property type="entry name" value="DeoRC"/>
    <property type="match status" value="1"/>
</dbReference>
<keyword evidence="4" id="KW-0238">DNA-binding</keyword>
<dbReference type="GO" id="GO:0003677">
    <property type="term" value="F:DNA binding"/>
    <property type="evidence" value="ECO:0007669"/>
    <property type="project" value="UniProtKB-KW"/>
</dbReference>
<dbReference type="InterPro" id="IPR014036">
    <property type="entry name" value="DeoR-like_C"/>
</dbReference>
<keyword evidence="5" id="KW-1185">Reference proteome</keyword>
<dbReference type="EMBL" id="BAABAU010000001">
    <property type="protein sequence ID" value="GAA4265931.1"/>
    <property type="molecule type" value="Genomic_DNA"/>
</dbReference>
<dbReference type="InterPro" id="IPR001034">
    <property type="entry name" value="DeoR_HTH"/>
</dbReference>
<comment type="caution">
    <text evidence="4">The sequence shown here is derived from an EMBL/GenBank/DDBJ whole genome shotgun (WGS) entry which is preliminary data.</text>
</comment>
<keyword evidence="2" id="KW-0804">Transcription</keyword>
<sequence length="236" mass="25093">MDDLAAAFSVSPSTIRRDLEAMTKSGDIVRTYGGARTSGGPERSLRERESIAVEQKFAIGRLASAFVEAGQIAVLDAGTTVGALAKNLMFREGITVVTNGLTTTTVLEHSSGIDLIVSGGRLRHISSGFIGPFAERVMSEITADVAFLSADGVSATLGLCEETPEQASLKRVMVERARDLYVLADSSKLGVESSHWWTLLDRPWSLVTDDGATDAQLAPFRASGLVEIHIAGSNRP</sequence>
<dbReference type="SUPFAM" id="SSF100950">
    <property type="entry name" value="NagB/RpiA/CoA transferase-like"/>
    <property type="match status" value="1"/>
</dbReference>
<evidence type="ECO:0000256" key="1">
    <source>
        <dbReference type="ARBA" id="ARBA00023015"/>
    </source>
</evidence>